<evidence type="ECO:0000313" key="3">
    <source>
        <dbReference type="Proteomes" id="UP000315648"/>
    </source>
</evidence>
<gene>
    <name evidence="2" type="ORF">FPL22_07985</name>
</gene>
<sequence length="160" mass="17482">MKLRIFIFSLLLSSSLFGEPASDIAAPQKRTEVLDLARKLLTTKSVETSVDDIARKNPFNPLPVVVESSGPDKADSPAPVVVGTSDRDILAAIAEGVRPTGTMKLGDTQFLLFGQKKLKVGDVLPIVFQDTSYELELVGVDRTSFTLRLNKEEITRPIKL</sequence>
<keyword evidence="3" id="KW-1185">Reference proteome</keyword>
<dbReference type="RefSeq" id="WP_144229563.1">
    <property type="nucleotide sequence ID" value="NZ_CBCRVV010000018.1"/>
</dbReference>
<dbReference type="OrthoDB" id="196864at2"/>
<evidence type="ECO:0000313" key="2">
    <source>
        <dbReference type="EMBL" id="TSJ79220.1"/>
    </source>
</evidence>
<feature type="chain" id="PRO_5021734007" description="Copper chaperone PCu(A)C" evidence="1">
    <location>
        <begin position="19"/>
        <end position="160"/>
    </location>
</feature>
<feature type="signal peptide" evidence="1">
    <location>
        <begin position="1"/>
        <end position="18"/>
    </location>
</feature>
<name>A0A556QRF3_9BACT</name>
<keyword evidence="1" id="KW-0732">Signal</keyword>
<reference evidence="2 3" key="1">
    <citation type="submission" date="2019-07" db="EMBL/GenBank/DDBJ databases">
        <title>Description of 53C-WASEF.</title>
        <authorList>
            <person name="Pitt A."/>
            <person name="Hahn M.W."/>
        </authorList>
    </citation>
    <scope>NUCLEOTIDE SEQUENCE [LARGE SCALE GENOMIC DNA]</scope>
    <source>
        <strain evidence="2 3">53C-WASEF</strain>
    </source>
</reference>
<dbReference type="EMBL" id="VMBG01000001">
    <property type="protein sequence ID" value="TSJ79220.1"/>
    <property type="molecule type" value="Genomic_DNA"/>
</dbReference>
<evidence type="ECO:0008006" key="4">
    <source>
        <dbReference type="Google" id="ProtNLM"/>
    </source>
</evidence>
<dbReference type="Proteomes" id="UP000315648">
    <property type="component" value="Unassembled WGS sequence"/>
</dbReference>
<comment type="caution">
    <text evidence="2">The sequence shown here is derived from an EMBL/GenBank/DDBJ whole genome shotgun (WGS) entry which is preliminary data.</text>
</comment>
<organism evidence="2 3">
    <name type="scientific">Rariglobus hedericola</name>
    <dbReference type="NCBI Taxonomy" id="2597822"/>
    <lineage>
        <taxon>Bacteria</taxon>
        <taxon>Pseudomonadati</taxon>
        <taxon>Verrucomicrobiota</taxon>
        <taxon>Opitutia</taxon>
        <taxon>Opitutales</taxon>
        <taxon>Opitutaceae</taxon>
        <taxon>Rariglobus</taxon>
    </lineage>
</organism>
<accession>A0A556QRF3</accession>
<proteinExistence type="predicted"/>
<evidence type="ECO:0000256" key="1">
    <source>
        <dbReference type="SAM" id="SignalP"/>
    </source>
</evidence>
<dbReference type="AlphaFoldDB" id="A0A556QRF3"/>
<protein>
    <recommendedName>
        <fullName evidence="4">Copper chaperone PCu(A)C</fullName>
    </recommendedName>
</protein>